<proteinExistence type="predicted"/>
<name>A0A0A8Y9T8_ARUDO</name>
<accession>A0A0A8Y9T8</accession>
<sequence length="41" mass="4639">MKLPPNLGWPASLILYRNSETGNFNSKSLQFVEILILSPFC</sequence>
<protein>
    <submittedName>
        <fullName evidence="1">Uncharacterized protein</fullName>
    </submittedName>
</protein>
<dbReference type="EMBL" id="GBRH01275770">
    <property type="protein sequence ID" value="JAD22125.1"/>
    <property type="molecule type" value="Transcribed_RNA"/>
</dbReference>
<evidence type="ECO:0000313" key="1">
    <source>
        <dbReference type="EMBL" id="JAD22125.1"/>
    </source>
</evidence>
<reference evidence="1" key="2">
    <citation type="journal article" date="2015" name="Data Brief">
        <title>Shoot transcriptome of the giant reed, Arundo donax.</title>
        <authorList>
            <person name="Barrero R.A."/>
            <person name="Guerrero F.D."/>
            <person name="Moolhuijzen P."/>
            <person name="Goolsby J.A."/>
            <person name="Tidwell J."/>
            <person name="Bellgard S.E."/>
            <person name="Bellgard M.I."/>
        </authorList>
    </citation>
    <scope>NUCLEOTIDE SEQUENCE</scope>
    <source>
        <tissue evidence="1">Shoot tissue taken approximately 20 cm above the soil surface</tissue>
    </source>
</reference>
<dbReference type="AlphaFoldDB" id="A0A0A8Y9T8"/>
<reference evidence="1" key="1">
    <citation type="submission" date="2014-09" db="EMBL/GenBank/DDBJ databases">
        <authorList>
            <person name="Magalhaes I.L.F."/>
            <person name="Oliveira U."/>
            <person name="Santos F.R."/>
            <person name="Vidigal T.H.D.A."/>
            <person name="Brescovit A.D."/>
            <person name="Santos A.J."/>
        </authorList>
    </citation>
    <scope>NUCLEOTIDE SEQUENCE</scope>
    <source>
        <tissue evidence="1">Shoot tissue taken approximately 20 cm above the soil surface</tissue>
    </source>
</reference>
<organism evidence="1">
    <name type="scientific">Arundo donax</name>
    <name type="common">Giant reed</name>
    <name type="synonym">Donax arundinaceus</name>
    <dbReference type="NCBI Taxonomy" id="35708"/>
    <lineage>
        <taxon>Eukaryota</taxon>
        <taxon>Viridiplantae</taxon>
        <taxon>Streptophyta</taxon>
        <taxon>Embryophyta</taxon>
        <taxon>Tracheophyta</taxon>
        <taxon>Spermatophyta</taxon>
        <taxon>Magnoliopsida</taxon>
        <taxon>Liliopsida</taxon>
        <taxon>Poales</taxon>
        <taxon>Poaceae</taxon>
        <taxon>PACMAD clade</taxon>
        <taxon>Arundinoideae</taxon>
        <taxon>Arundineae</taxon>
        <taxon>Arundo</taxon>
    </lineage>
</organism>